<keyword evidence="3" id="KW-1185">Reference proteome</keyword>
<proteinExistence type="predicted"/>
<name>A0ABS8SEI6_DATST</name>
<reference evidence="2 3" key="1">
    <citation type="journal article" date="2021" name="BMC Genomics">
        <title>Datura genome reveals duplications of psychoactive alkaloid biosynthetic genes and high mutation rate following tissue culture.</title>
        <authorList>
            <person name="Rajewski A."/>
            <person name="Carter-House D."/>
            <person name="Stajich J."/>
            <person name="Litt A."/>
        </authorList>
    </citation>
    <scope>NUCLEOTIDE SEQUENCE [LARGE SCALE GENOMIC DNA]</scope>
    <source>
        <strain evidence="2">AR-01</strain>
    </source>
</reference>
<evidence type="ECO:0000313" key="3">
    <source>
        <dbReference type="Proteomes" id="UP000823775"/>
    </source>
</evidence>
<comment type="caution">
    <text evidence="2">The sequence shown here is derived from an EMBL/GenBank/DDBJ whole genome shotgun (WGS) entry which is preliminary data.</text>
</comment>
<protein>
    <submittedName>
        <fullName evidence="2">Uncharacterized protein</fullName>
    </submittedName>
</protein>
<sequence length="98" mass="10469">MHESLKKDSAGNSPLGGSFPKEGQEGKCMLDLKQGSSPIAEKEMKKSDDDKQLSINGRVKQKGLKKDGLGDVDADVKGGTSADCNIKSYPGNEEKEDI</sequence>
<gene>
    <name evidence="2" type="ORF">HAX54_034778</name>
</gene>
<evidence type="ECO:0000256" key="1">
    <source>
        <dbReference type="SAM" id="MobiDB-lite"/>
    </source>
</evidence>
<dbReference type="Proteomes" id="UP000823775">
    <property type="component" value="Unassembled WGS sequence"/>
</dbReference>
<evidence type="ECO:0000313" key="2">
    <source>
        <dbReference type="EMBL" id="MCD7457281.1"/>
    </source>
</evidence>
<feature type="region of interest" description="Disordered" evidence="1">
    <location>
        <begin position="1"/>
        <end position="98"/>
    </location>
</feature>
<organism evidence="2 3">
    <name type="scientific">Datura stramonium</name>
    <name type="common">Jimsonweed</name>
    <name type="synonym">Common thornapple</name>
    <dbReference type="NCBI Taxonomy" id="4076"/>
    <lineage>
        <taxon>Eukaryota</taxon>
        <taxon>Viridiplantae</taxon>
        <taxon>Streptophyta</taxon>
        <taxon>Embryophyta</taxon>
        <taxon>Tracheophyta</taxon>
        <taxon>Spermatophyta</taxon>
        <taxon>Magnoliopsida</taxon>
        <taxon>eudicotyledons</taxon>
        <taxon>Gunneridae</taxon>
        <taxon>Pentapetalae</taxon>
        <taxon>asterids</taxon>
        <taxon>lamiids</taxon>
        <taxon>Solanales</taxon>
        <taxon>Solanaceae</taxon>
        <taxon>Solanoideae</taxon>
        <taxon>Datureae</taxon>
        <taxon>Datura</taxon>
    </lineage>
</organism>
<dbReference type="EMBL" id="JACEIK010000450">
    <property type="protein sequence ID" value="MCD7457281.1"/>
    <property type="molecule type" value="Genomic_DNA"/>
</dbReference>
<accession>A0ABS8SEI6</accession>
<feature type="compositionally biased region" description="Basic and acidic residues" evidence="1">
    <location>
        <begin position="40"/>
        <end position="52"/>
    </location>
</feature>